<organism evidence="1 2">
    <name type="scientific">Parvicella tangerina</name>
    <dbReference type="NCBI Taxonomy" id="2829795"/>
    <lineage>
        <taxon>Bacteria</taxon>
        <taxon>Pseudomonadati</taxon>
        <taxon>Bacteroidota</taxon>
        <taxon>Flavobacteriia</taxon>
        <taxon>Flavobacteriales</taxon>
        <taxon>Parvicellaceae</taxon>
        <taxon>Parvicella</taxon>
    </lineage>
</organism>
<evidence type="ECO:0000313" key="2">
    <source>
        <dbReference type="Proteomes" id="UP000683507"/>
    </source>
</evidence>
<gene>
    <name evidence="1" type="ORF">CRYO30217_02487</name>
</gene>
<protein>
    <recommendedName>
        <fullName evidence="3">Outer membrane protein beta-barrel domain-containing protein</fullName>
    </recommendedName>
</protein>
<proteinExistence type="predicted"/>
<evidence type="ECO:0008006" key="3">
    <source>
        <dbReference type="Google" id="ProtNLM"/>
    </source>
</evidence>
<dbReference type="Proteomes" id="UP000683507">
    <property type="component" value="Chromosome"/>
</dbReference>
<accession>A0A916JNU9</accession>
<reference evidence="1" key="1">
    <citation type="submission" date="2021-04" db="EMBL/GenBank/DDBJ databases">
        <authorList>
            <person name="Rodrigo-Torres L."/>
            <person name="Arahal R. D."/>
            <person name="Lucena T."/>
        </authorList>
    </citation>
    <scope>NUCLEOTIDE SEQUENCE</scope>
    <source>
        <strain evidence="1">AS29M-1</strain>
    </source>
</reference>
<dbReference type="RefSeq" id="WP_258542716.1">
    <property type="nucleotide sequence ID" value="NZ_OU015584.1"/>
</dbReference>
<sequence length="215" mass="24539">MKTKFLYIVVVVILVIFSQVYAQIPDSLMISDESTADPRFRVTVAFSSTQDFIKTTPNFDSKRNKLGYTAGAGSIIQLGMNSKLSFATSFRFIRSKLFLEDSTKRIKQYQVLPYGGLISMSYLQFFCKNSFINIGGDLQLNFELKSYTLTTRESHYQTYRNYFVHIGLGKAVQIGKTTIYPEVRYSIGINSTQNYGPFEEVKLHFLSLLINVTNN</sequence>
<name>A0A916JNU9_9FLAO</name>
<dbReference type="AlphaFoldDB" id="A0A916JNU9"/>
<dbReference type="KEGG" id="ptan:CRYO30217_02487"/>
<evidence type="ECO:0000313" key="1">
    <source>
        <dbReference type="EMBL" id="CAG5084524.1"/>
    </source>
</evidence>
<dbReference type="EMBL" id="OU015584">
    <property type="protein sequence ID" value="CAG5084524.1"/>
    <property type="molecule type" value="Genomic_DNA"/>
</dbReference>
<keyword evidence="2" id="KW-1185">Reference proteome</keyword>